<dbReference type="RefSeq" id="WP_054404461.1">
    <property type="nucleotide sequence ID" value="NZ_LIUT01000006.1"/>
</dbReference>
<feature type="coiled-coil region" evidence="1">
    <location>
        <begin position="67"/>
        <end position="101"/>
    </location>
</feature>
<comment type="caution">
    <text evidence="3">The sequence shown here is derived from an EMBL/GenBank/DDBJ whole genome shotgun (WGS) entry which is preliminary data.</text>
</comment>
<dbReference type="OrthoDB" id="2618583at2"/>
<keyword evidence="2" id="KW-0812">Transmembrane</keyword>
<keyword evidence="1" id="KW-0175">Coiled coil</keyword>
<evidence type="ECO:0000256" key="1">
    <source>
        <dbReference type="SAM" id="Coils"/>
    </source>
</evidence>
<evidence type="ECO:0000313" key="3">
    <source>
        <dbReference type="EMBL" id="KOR76560.1"/>
    </source>
</evidence>
<keyword evidence="4" id="KW-1185">Reference proteome</keyword>
<gene>
    <name evidence="3" type="ORF">AM231_21565</name>
</gene>
<organism evidence="3 4">
    <name type="scientific">Paenibacillus solani</name>
    <dbReference type="NCBI Taxonomy" id="1705565"/>
    <lineage>
        <taxon>Bacteria</taxon>
        <taxon>Bacillati</taxon>
        <taxon>Bacillota</taxon>
        <taxon>Bacilli</taxon>
        <taxon>Bacillales</taxon>
        <taxon>Paenibacillaceae</taxon>
        <taxon>Paenibacillus</taxon>
    </lineage>
</organism>
<keyword evidence="2" id="KW-1133">Transmembrane helix</keyword>
<accession>A0A0M1N3G7</accession>
<evidence type="ECO:0000256" key="2">
    <source>
        <dbReference type="SAM" id="Phobius"/>
    </source>
</evidence>
<dbReference type="PATRIC" id="fig|1705565.3.peg.418"/>
<feature type="transmembrane region" description="Helical" evidence="2">
    <location>
        <begin position="16"/>
        <end position="37"/>
    </location>
</feature>
<sequence>MKQPLSIIPEKWKRTGIVTIGGLLIGAGFADCLIAMNSVDLNQIARGLTIFSAGLTILVIMDNSKTQKETEKLQKETQLQMERIEDKLNALQQSQQITNSQFLEIKELIQQNHSET</sequence>
<proteinExistence type="predicted"/>
<feature type="transmembrane region" description="Helical" evidence="2">
    <location>
        <begin position="43"/>
        <end position="61"/>
    </location>
</feature>
<evidence type="ECO:0000313" key="4">
    <source>
        <dbReference type="Proteomes" id="UP000036932"/>
    </source>
</evidence>
<keyword evidence="2" id="KW-0472">Membrane</keyword>
<protein>
    <submittedName>
        <fullName evidence="3">Uncharacterized protein</fullName>
    </submittedName>
</protein>
<dbReference type="Proteomes" id="UP000036932">
    <property type="component" value="Unassembled WGS sequence"/>
</dbReference>
<reference evidence="4" key="1">
    <citation type="submission" date="2015-08" db="EMBL/GenBank/DDBJ databases">
        <title>Genome sequencing project for genomic taxonomy and phylogenomics of Bacillus-like bacteria.</title>
        <authorList>
            <person name="Liu B."/>
            <person name="Wang J."/>
            <person name="Zhu Y."/>
            <person name="Liu G."/>
            <person name="Chen Q."/>
            <person name="Chen Z."/>
            <person name="Lan J."/>
            <person name="Che J."/>
            <person name="Ge C."/>
            <person name="Shi H."/>
            <person name="Pan Z."/>
            <person name="Liu X."/>
        </authorList>
    </citation>
    <scope>NUCLEOTIDE SEQUENCE [LARGE SCALE GENOMIC DNA]</scope>
    <source>
        <strain evidence="4">FJAT-22460</strain>
    </source>
</reference>
<dbReference type="AlphaFoldDB" id="A0A0M1N3G7"/>
<name>A0A0M1N3G7_9BACL</name>
<dbReference type="EMBL" id="LIUT01000006">
    <property type="protein sequence ID" value="KOR76560.1"/>
    <property type="molecule type" value="Genomic_DNA"/>
</dbReference>